<feature type="region of interest" description="Disordered" evidence="1">
    <location>
        <begin position="69"/>
        <end position="110"/>
    </location>
</feature>
<comment type="caution">
    <text evidence="2">The sequence shown here is derived from an EMBL/GenBank/DDBJ whole genome shotgun (WGS) entry which is preliminary data.</text>
</comment>
<organism evidence="2 3">
    <name type="scientific">Aspergillus oryzae</name>
    <name type="common">Yellow koji mold</name>
    <dbReference type="NCBI Taxonomy" id="5062"/>
    <lineage>
        <taxon>Eukaryota</taxon>
        <taxon>Fungi</taxon>
        <taxon>Dikarya</taxon>
        <taxon>Ascomycota</taxon>
        <taxon>Pezizomycotina</taxon>
        <taxon>Eurotiomycetes</taxon>
        <taxon>Eurotiomycetidae</taxon>
        <taxon>Eurotiales</taxon>
        <taxon>Aspergillaceae</taxon>
        <taxon>Aspergillus</taxon>
        <taxon>Aspergillus subgen. Circumdati</taxon>
    </lineage>
</organism>
<evidence type="ECO:0000313" key="3">
    <source>
        <dbReference type="Proteomes" id="UP001165205"/>
    </source>
</evidence>
<proteinExistence type="predicted"/>
<dbReference type="Proteomes" id="UP001165205">
    <property type="component" value="Unassembled WGS sequence"/>
</dbReference>
<sequence length="168" mass="17874">MDYTKALFNRTIWAIRGVSVSSNDLPERLAEVLAQMWRLQSTPSPKPTTESSEMDDSLMLKVRCRMTYLKNPTNPDSNAESSAASSVGAAHTSNSTPGIGGDPSLAPAPILPQATLGVQSGSSVPGLPSGLMEPNYEVFDPLNWLLDGLVDLPYSYSTISGMEAQGIA</sequence>
<reference evidence="2" key="1">
    <citation type="submission" date="2023-04" db="EMBL/GenBank/DDBJ databases">
        <title>Aspergillus oryzae NBRC 4228.</title>
        <authorList>
            <person name="Ichikawa N."/>
            <person name="Sato H."/>
            <person name="Tonouchi N."/>
        </authorList>
    </citation>
    <scope>NUCLEOTIDE SEQUENCE</scope>
    <source>
        <strain evidence="2">NBRC 4228</strain>
    </source>
</reference>
<evidence type="ECO:0000256" key="1">
    <source>
        <dbReference type="SAM" id="MobiDB-lite"/>
    </source>
</evidence>
<protein>
    <submittedName>
        <fullName evidence="2">Unnamed protein product</fullName>
    </submittedName>
</protein>
<evidence type="ECO:0000313" key="2">
    <source>
        <dbReference type="EMBL" id="GMG24494.1"/>
    </source>
</evidence>
<gene>
    <name evidence="2" type="ORF">Aory04_000172700</name>
</gene>
<dbReference type="AlphaFoldDB" id="A0AAN5BNG5"/>
<feature type="compositionally biased region" description="Low complexity" evidence="1">
    <location>
        <begin position="77"/>
        <end position="90"/>
    </location>
</feature>
<accession>A0AAN5BNG5</accession>
<dbReference type="EMBL" id="BSYA01000011">
    <property type="protein sequence ID" value="GMG24494.1"/>
    <property type="molecule type" value="Genomic_DNA"/>
</dbReference>
<name>A0AAN5BNG5_ASPOZ</name>